<dbReference type="RefSeq" id="WP_211536358.1">
    <property type="nucleotide sequence ID" value="NZ_JAGSSV010000008.1"/>
</dbReference>
<feature type="chain" id="PRO_5045681232" evidence="1">
    <location>
        <begin position="20"/>
        <end position="300"/>
    </location>
</feature>
<feature type="signal peptide" evidence="1">
    <location>
        <begin position="1"/>
        <end position="19"/>
    </location>
</feature>
<dbReference type="Proteomes" id="UP000679722">
    <property type="component" value="Unassembled WGS sequence"/>
</dbReference>
<sequence>MLTVCFLLLFLLCSTKPLASVYLVHDTEESSARALSFQLSRLLTVDSDVIPVRRAVFLTRSAEITEKDVIVTVGVNSFRGVCRVGSKGVVIALFVGKEEYDKIHLNCALSASAVFSGAPLETRLKLLQGIWLDRKPLAIVHSDTLLIDQQAMMEKGAEYSFEFRFFETATDRLSVLKSINFVLEDSALIFSLVDTELYQKGVAQDVLRLLFHKRQVMIGPSYAFVRAGSMFAVYSDTAAKLEALAEKISTWQNKEKLLAPSYPDKLKVSFNPYLIKSHSVVLPSASYLKEHYGLCSEEEC</sequence>
<proteinExistence type="predicted"/>
<protein>
    <submittedName>
        <fullName evidence="2">Uncharacterized protein</fullName>
    </submittedName>
</protein>
<organism evidence="2 3">
    <name type="scientific">Marinomonas vulgaris</name>
    <dbReference type="NCBI Taxonomy" id="2823372"/>
    <lineage>
        <taxon>Bacteria</taxon>
        <taxon>Pseudomonadati</taxon>
        <taxon>Pseudomonadota</taxon>
        <taxon>Gammaproteobacteria</taxon>
        <taxon>Oceanospirillales</taxon>
        <taxon>Oceanospirillaceae</taxon>
        <taxon>Marinomonas</taxon>
    </lineage>
</organism>
<reference evidence="2 3" key="1">
    <citation type="submission" date="2021-04" db="EMBL/GenBank/DDBJ databases">
        <authorList>
            <person name="Sun C."/>
        </authorList>
    </citation>
    <scope>NUCLEOTIDE SEQUENCE [LARGE SCALE GENOMIC DNA]</scope>
    <source>
        <strain evidence="2 3">A79</strain>
    </source>
</reference>
<keyword evidence="3" id="KW-1185">Reference proteome</keyword>
<evidence type="ECO:0000313" key="2">
    <source>
        <dbReference type="EMBL" id="MBR7889017.1"/>
    </source>
</evidence>
<evidence type="ECO:0000256" key="1">
    <source>
        <dbReference type="SAM" id="SignalP"/>
    </source>
</evidence>
<comment type="caution">
    <text evidence="2">The sequence shown here is derived from an EMBL/GenBank/DDBJ whole genome shotgun (WGS) entry which is preliminary data.</text>
</comment>
<dbReference type="EMBL" id="JAGSSV010000008">
    <property type="protein sequence ID" value="MBR7889017.1"/>
    <property type="molecule type" value="Genomic_DNA"/>
</dbReference>
<keyword evidence="1" id="KW-0732">Signal</keyword>
<reference evidence="3" key="2">
    <citation type="submission" date="2023-07" db="EMBL/GenBank/DDBJ databases">
        <title>Marinomonas vulgaris A79, complete genome.</title>
        <authorList>
            <person name="Ying J.-J."/>
        </authorList>
    </citation>
    <scope>NUCLEOTIDE SEQUENCE [LARGE SCALE GENOMIC DNA]</scope>
    <source>
        <strain evidence="3">A79</strain>
    </source>
</reference>
<name>A0ABS5HBH9_9GAMM</name>
<evidence type="ECO:0000313" key="3">
    <source>
        <dbReference type="Proteomes" id="UP000679722"/>
    </source>
</evidence>
<gene>
    <name evidence="2" type="ORF">J9B83_08650</name>
</gene>
<accession>A0ABS5HBH9</accession>